<dbReference type="InterPro" id="IPR029058">
    <property type="entry name" value="AB_hydrolase_fold"/>
</dbReference>
<sequence length="274" mass="30952">MPIRILCLHGRGSNTEVGNFHLFGSTAINTTTDLLEPEYEFEFVEGRWPHLEGNWSLHTVDFSKSNLYGFYNMLDIDDILATENELRQVIEDHGPFDGLLGYSQGGSMAAQIAIRLLMENPYATPQELPIKFLVLINSAVPPFIMPLDEQKVTDLPIEEAPKLRMLFDVFKADPAEHLDKLRPAKLANGRQALVNKTHYMTFFDNTWDGHPLYMPSLHITGLGDAPEYGQQLFDIAEPSEAEQIKHVFGHDFPRGLDMNKTIARAIRAMAEKAL</sequence>
<dbReference type="RefSeq" id="XP_045260280.1">
    <property type="nucleotide sequence ID" value="XM_045410715.1"/>
</dbReference>
<evidence type="ECO:0000313" key="4">
    <source>
        <dbReference type="Proteomes" id="UP000613401"/>
    </source>
</evidence>
<dbReference type="GO" id="GO:0005737">
    <property type="term" value="C:cytoplasm"/>
    <property type="evidence" value="ECO:0007669"/>
    <property type="project" value="TreeGrafter"/>
</dbReference>
<name>A0A8H4CCB7_COLGL</name>
<dbReference type="Pfam" id="PF03959">
    <property type="entry name" value="FSH1"/>
    <property type="match status" value="1"/>
</dbReference>
<evidence type="ECO:0000256" key="1">
    <source>
        <dbReference type="ARBA" id="ARBA00022801"/>
    </source>
</evidence>
<dbReference type="PANTHER" id="PTHR48070">
    <property type="entry name" value="ESTERASE OVCA2"/>
    <property type="match status" value="1"/>
</dbReference>
<dbReference type="Proteomes" id="UP000613401">
    <property type="component" value="Unassembled WGS sequence"/>
</dbReference>
<dbReference type="GO" id="GO:0016787">
    <property type="term" value="F:hydrolase activity"/>
    <property type="evidence" value="ECO:0007669"/>
    <property type="project" value="UniProtKB-KW"/>
</dbReference>
<organism evidence="3 4">
    <name type="scientific">Colletotrichum gloeosporioides</name>
    <name type="common">Anthracnose fungus</name>
    <name type="synonym">Glomerella cingulata</name>
    <dbReference type="NCBI Taxonomy" id="474922"/>
    <lineage>
        <taxon>Eukaryota</taxon>
        <taxon>Fungi</taxon>
        <taxon>Dikarya</taxon>
        <taxon>Ascomycota</taxon>
        <taxon>Pezizomycotina</taxon>
        <taxon>Sordariomycetes</taxon>
        <taxon>Hypocreomycetidae</taxon>
        <taxon>Glomerellales</taxon>
        <taxon>Glomerellaceae</taxon>
        <taxon>Colletotrichum</taxon>
        <taxon>Colletotrichum gloeosporioides species complex</taxon>
    </lineage>
</organism>
<proteinExistence type="predicted"/>
<reference evidence="3" key="2">
    <citation type="submission" date="2020-03" db="EMBL/GenBank/DDBJ databases">
        <authorList>
            <person name="Fu F.-F."/>
            <person name="Chen J."/>
        </authorList>
    </citation>
    <scope>NUCLEOTIDE SEQUENCE</scope>
    <source>
        <strain evidence="3">Lc1</strain>
    </source>
</reference>
<evidence type="ECO:0000313" key="3">
    <source>
        <dbReference type="EMBL" id="KAF3801121.1"/>
    </source>
</evidence>
<dbReference type="AlphaFoldDB" id="A0A8H4CCB7"/>
<dbReference type="GO" id="GO:0019748">
    <property type="term" value="P:secondary metabolic process"/>
    <property type="evidence" value="ECO:0007669"/>
    <property type="project" value="TreeGrafter"/>
</dbReference>
<dbReference type="SUPFAM" id="SSF53474">
    <property type="entry name" value="alpha/beta-Hydrolases"/>
    <property type="match status" value="1"/>
</dbReference>
<keyword evidence="1 3" id="KW-0378">Hydrolase</keyword>
<comment type="caution">
    <text evidence="3">The sequence shown here is derived from an EMBL/GenBank/DDBJ whole genome shotgun (WGS) entry which is preliminary data.</text>
</comment>
<feature type="domain" description="Serine hydrolase" evidence="2">
    <location>
        <begin position="3"/>
        <end position="260"/>
    </location>
</feature>
<protein>
    <submittedName>
        <fullName evidence="3">Hydrolase FUB4</fullName>
    </submittedName>
</protein>
<evidence type="ECO:0000259" key="2">
    <source>
        <dbReference type="Pfam" id="PF03959"/>
    </source>
</evidence>
<dbReference type="PANTHER" id="PTHR48070:SF6">
    <property type="entry name" value="ESTERASE OVCA2"/>
    <property type="match status" value="1"/>
</dbReference>
<dbReference type="InterPro" id="IPR050593">
    <property type="entry name" value="LovG"/>
</dbReference>
<dbReference type="GO" id="GO:0005634">
    <property type="term" value="C:nucleus"/>
    <property type="evidence" value="ECO:0007669"/>
    <property type="project" value="TreeGrafter"/>
</dbReference>
<accession>A0A8H4CCB7</accession>
<keyword evidence="4" id="KW-1185">Reference proteome</keyword>
<dbReference type="InterPro" id="IPR005645">
    <property type="entry name" value="FSH-like_dom"/>
</dbReference>
<dbReference type="EMBL" id="WVTB01000069">
    <property type="protein sequence ID" value="KAF3801121.1"/>
    <property type="molecule type" value="Genomic_DNA"/>
</dbReference>
<gene>
    <name evidence="3" type="ORF">GCG54_00010799</name>
</gene>
<dbReference type="Gene3D" id="3.40.50.1820">
    <property type="entry name" value="alpha/beta hydrolase"/>
    <property type="match status" value="1"/>
</dbReference>
<dbReference type="GeneID" id="69017926"/>
<reference evidence="3" key="1">
    <citation type="journal article" date="2020" name="Phytopathology">
        <title>Genome sequence and comparative analysis of Colletotrichum gloeosporioides isolated from Liriodendron leaves.</title>
        <authorList>
            <person name="Fu F.F."/>
            <person name="Hao Z."/>
            <person name="Wang P."/>
            <person name="Lu Y."/>
            <person name="Xue L.J."/>
            <person name="Wei G."/>
            <person name="Tian Y."/>
            <person name="Baishi H."/>
            <person name="Xu H."/>
            <person name="Shi J."/>
            <person name="Cheng T."/>
            <person name="Wang G."/>
            <person name="Yi Y."/>
            <person name="Chen J."/>
        </authorList>
    </citation>
    <scope>NUCLEOTIDE SEQUENCE</scope>
    <source>
        <strain evidence="3">Lc1</strain>
    </source>
</reference>